<proteinExistence type="predicted"/>
<organism evidence="2">
    <name type="scientific">Mytilinidion resinicola</name>
    <dbReference type="NCBI Taxonomy" id="574789"/>
    <lineage>
        <taxon>Eukaryota</taxon>
        <taxon>Fungi</taxon>
        <taxon>Dikarya</taxon>
        <taxon>Ascomycota</taxon>
        <taxon>Pezizomycotina</taxon>
        <taxon>Dothideomycetes</taxon>
        <taxon>Pleosporomycetidae</taxon>
        <taxon>Mytilinidiales</taxon>
        <taxon>Mytilinidiaceae</taxon>
        <taxon>Mytilinidion</taxon>
    </lineage>
</organism>
<feature type="compositionally biased region" description="Basic and acidic residues" evidence="1">
    <location>
        <begin position="69"/>
        <end position="82"/>
    </location>
</feature>
<accession>A0A6A6YBI7</accession>
<dbReference type="RefSeq" id="XP_033572837.1">
    <property type="nucleotide sequence ID" value="XM_033712308.1"/>
</dbReference>
<dbReference type="Proteomes" id="UP000504636">
    <property type="component" value="Unplaced"/>
</dbReference>
<evidence type="ECO:0000256" key="1">
    <source>
        <dbReference type="SAM" id="MobiDB-lite"/>
    </source>
</evidence>
<evidence type="ECO:0000313" key="4">
    <source>
        <dbReference type="RefSeq" id="XP_033572837.1"/>
    </source>
</evidence>
<reference evidence="4" key="2">
    <citation type="submission" date="2020-04" db="EMBL/GenBank/DDBJ databases">
        <authorList>
            <consortium name="NCBI Genome Project"/>
        </authorList>
    </citation>
    <scope>NUCLEOTIDE SEQUENCE</scope>
    <source>
        <strain evidence="4">CBS 304.34</strain>
    </source>
</reference>
<name>A0A6A6YBI7_9PEZI</name>
<reference evidence="2 4" key="1">
    <citation type="journal article" date="2020" name="Stud. Mycol.">
        <title>101 Dothideomycetes genomes: a test case for predicting lifestyles and emergence of pathogens.</title>
        <authorList>
            <person name="Haridas S."/>
            <person name="Albert R."/>
            <person name="Binder M."/>
            <person name="Bloem J."/>
            <person name="Labutti K."/>
            <person name="Salamov A."/>
            <person name="Andreopoulos B."/>
            <person name="Baker S."/>
            <person name="Barry K."/>
            <person name="Bills G."/>
            <person name="Bluhm B."/>
            <person name="Cannon C."/>
            <person name="Castanera R."/>
            <person name="Culley D."/>
            <person name="Daum C."/>
            <person name="Ezra D."/>
            <person name="Gonzalez J."/>
            <person name="Henrissat B."/>
            <person name="Kuo A."/>
            <person name="Liang C."/>
            <person name="Lipzen A."/>
            <person name="Lutzoni F."/>
            <person name="Magnuson J."/>
            <person name="Mondo S."/>
            <person name="Nolan M."/>
            <person name="Ohm R."/>
            <person name="Pangilinan J."/>
            <person name="Park H.-J."/>
            <person name="Ramirez L."/>
            <person name="Alfaro M."/>
            <person name="Sun H."/>
            <person name="Tritt A."/>
            <person name="Yoshinaga Y."/>
            <person name="Zwiers L.-H."/>
            <person name="Turgeon B."/>
            <person name="Goodwin S."/>
            <person name="Spatafora J."/>
            <person name="Crous P."/>
            <person name="Grigoriev I."/>
        </authorList>
    </citation>
    <scope>NUCLEOTIDE SEQUENCE</scope>
    <source>
        <strain evidence="2 4">CBS 304.34</strain>
    </source>
</reference>
<reference evidence="4" key="3">
    <citation type="submission" date="2025-04" db="UniProtKB">
        <authorList>
            <consortium name="RefSeq"/>
        </authorList>
    </citation>
    <scope>IDENTIFICATION</scope>
    <source>
        <strain evidence="4">CBS 304.34</strain>
    </source>
</reference>
<evidence type="ECO:0000313" key="2">
    <source>
        <dbReference type="EMBL" id="KAF2805873.1"/>
    </source>
</evidence>
<dbReference type="GeneID" id="54453201"/>
<dbReference type="EMBL" id="MU003708">
    <property type="protein sequence ID" value="KAF2805873.1"/>
    <property type="molecule type" value="Genomic_DNA"/>
</dbReference>
<sequence>MRAFSLKRHFHPASLQPNAALHTPRFGLPHPATRRARFLTPPTSPLTRHLTIVGALTLRQLHPSTQHLGGEDGRKGRGDRGLHASPIPVPSYAVWAGGVSTHHTNPPPLPPCARSLTPPSHVARFAVAATRTPLNNNLTLLGPRGS</sequence>
<protein>
    <submittedName>
        <fullName evidence="2 4">Uncharacterized protein</fullName>
    </submittedName>
</protein>
<dbReference type="AlphaFoldDB" id="A0A6A6YBI7"/>
<evidence type="ECO:0000313" key="3">
    <source>
        <dbReference type="Proteomes" id="UP000504636"/>
    </source>
</evidence>
<feature type="region of interest" description="Disordered" evidence="1">
    <location>
        <begin position="61"/>
        <end position="84"/>
    </location>
</feature>
<gene>
    <name evidence="2 4" type="ORF">BDZ99DRAFT_100007</name>
</gene>
<keyword evidence="3" id="KW-1185">Reference proteome</keyword>